<dbReference type="RefSeq" id="WP_248343724.1">
    <property type="nucleotide sequence ID" value="NZ_AP025592.1"/>
</dbReference>
<comment type="similarity">
    <text evidence="2 3">Belongs to the pyridoxal phosphate-binding protein YggS/PROSC family.</text>
</comment>
<dbReference type="InterPro" id="IPR011078">
    <property type="entry name" value="PyrdxlP_homeostasis"/>
</dbReference>
<proteinExistence type="inferred from homology"/>
<dbReference type="PANTHER" id="PTHR10146">
    <property type="entry name" value="PROLINE SYNTHETASE CO-TRANSCRIBED BACTERIAL HOMOLOG PROTEIN"/>
    <property type="match status" value="1"/>
</dbReference>
<keyword evidence="1 2" id="KW-0663">Pyridoxal phosphate</keyword>
<dbReference type="HAMAP" id="MF_02087">
    <property type="entry name" value="PLP_homeostasis"/>
    <property type="match status" value="1"/>
</dbReference>
<evidence type="ECO:0000313" key="5">
    <source>
        <dbReference type="EMBL" id="BDG07119.1"/>
    </source>
</evidence>
<dbReference type="Gene3D" id="3.20.20.10">
    <property type="entry name" value="Alanine racemase"/>
    <property type="match status" value="1"/>
</dbReference>
<evidence type="ECO:0000256" key="3">
    <source>
        <dbReference type="RuleBase" id="RU004514"/>
    </source>
</evidence>
<dbReference type="PANTHER" id="PTHR10146:SF14">
    <property type="entry name" value="PYRIDOXAL PHOSPHATE HOMEOSTASIS PROTEIN"/>
    <property type="match status" value="1"/>
</dbReference>
<feature type="domain" description="Alanine racemase N-terminal" evidence="4">
    <location>
        <begin position="4"/>
        <end position="209"/>
    </location>
</feature>
<dbReference type="PROSITE" id="PS01211">
    <property type="entry name" value="UPF0001"/>
    <property type="match status" value="1"/>
</dbReference>
<dbReference type="NCBIfam" id="TIGR00044">
    <property type="entry name" value="YggS family pyridoxal phosphate-dependent enzyme"/>
    <property type="match status" value="1"/>
</dbReference>
<accession>A0ABM7X5M7</accession>
<reference evidence="6" key="1">
    <citation type="journal article" date="2022" name="Int. J. Syst. Evol. Microbiol.">
        <title>Anaeromyxobacter oryzae sp. nov., Anaeromyxobacter diazotrophicus sp. nov. and Anaeromyxobacter paludicola sp. nov., isolated from paddy soils.</title>
        <authorList>
            <person name="Itoh H."/>
            <person name="Xu Z."/>
            <person name="Mise K."/>
            <person name="Masuda Y."/>
            <person name="Ushijima N."/>
            <person name="Hayakawa C."/>
            <person name="Shiratori Y."/>
            <person name="Senoo K."/>
        </authorList>
    </citation>
    <scope>NUCLEOTIDE SEQUENCE [LARGE SCALE GENOMIC DNA]</scope>
    <source>
        <strain evidence="6">Red630</strain>
    </source>
</reference>
<protein>
    <recommendedName>
        <fullName evidence="2">Pyridoxal phosphate homeostasis protein</fullName>
        <shortName evidence="2">PLP homeostasis protein</shortName>
    </recommendedName>
</protein>
<dbReference type="SUPFAM" id="SSF51419">
    <property type="entry name" value="PLP-binding barrel"/>
    <property type="match status" value="1"/>
</dbReference>
<dbReference type="Pfam" id="PF01168">
    <property type="entry name" value="Ala_racemase_N"/>
    <property type="match status" value="1"/>
</dbReference>
<gene>
    <name evidence="5" type="ORF">AMPC_02320</name>
</gene>
<evidence type="ECO:0000313" key="6">
    <source>
        <dbReference type="Proteomes" id="UP001162734"/>
    </source>
</evidence>
<dbReference type="Proteomes" id="UP001162734">
    <property type="component" value="Chromosome"/>
</dbReference>
<comment type="function">
    <text evidence="2">Pyridoxal 5'-phosphate (PLP)-binding protein, which is involved in PLP homeostasis.</text>
</comment>
<dbReference type="PIRSF" id="PIRSF004848">
    <property type="entry name" value="YBL036c_PLPDEIII"/>
    <property type="match status" value="1"/>
</dbReference>
<dbReference type="InterPro" id="IPR001608">
    <property type="entry name" value="Ala_racemase_N"/>
</dbReference>
<name>A0ABM7X5M7_9BACT</name>
<dbReference type="InterPro" id="IPR029066">
    <property type="entry name" value="PLP-binding_barrel"/>
</dbReference>
<feature type="modified residue" description="N6-(pyridoxal phosphate)lysine" evidence="2">
    <location>
        <position position="26"/>
    </location>
</feature>
<evidence type="ECO:0000259" key="4">
    <source>
        <dbReference type="Pfam" id="PF01168"/>
    </source>
</evidence>
<dbReference type="CDD" id="cd00635">
    <property type="entry name" value="PLPDE_III_YBL036c_like"/>
    <property type="match status" value="1"/>
</dbReference>
<dbReference type="EMBL" id="AP025592">
    <property type="protein sequence ID" value="BDG07119.1"/>
    <property type="molecule type" value="Genomic_DNA"/>
</dbReference>
<organism evidence="5 6">
    <name type="scientific">Anaeromyxobacter paludicola</name>
    <dbReference type="NCBI Taxonomy" id="2918171"/>
    <lineage>
        <taxon>Bacteria</taxon>
        <taxon>Pseudomonadati</taxon>
        <taxon>Myxococcota</taxon>
        <taxon>Myxococcia</taxon>
        <taxon>Myxococcales</taxon>
        <taxon>Cystobacterineae</taxon>
        <taxon>Anaeromyxobacteraceae</taxon>
        <taxon>Anaeromyxobacter</taxon>
    </lineage>
</organism>
<evidence type="ECO:0000256" key="1">
    <source>
        <dbReference type="ARBA" id="ARBA00022898"/>
    </source>
</evidence>
<sequence length="214" mass="22644">MSGIAERLGAIRAGLPERVTLVAVSKTQPPEAVREAYAAGQRHFGENYAQEWRAKADALADLPELVWHFIGGLQTNKVKYLAGRVGYVHTLDRLELARELSRRFAARGASVRVLLEVNVAGEAAKAGCAPAEVGALADAVRGLPALELRGLMCIPPAEGDPRPHFAALRRMNEALGLPDLSMGMSGDYLAAVAEGATLVRVGTAIFGARAPRAG</sequence>
<keyword evidence="6" id="KW-1185">Reference proteome</keyword>
<evidence type="ECO:0000256" key="2">
    <source>
        <dbReference type="HAMAP-Rule" id="MF_02087"/>
    </source>
</evidence>